<dbReference type="SMART" id="SM00042">
    <property type="entry name" value="CUB"/>
    <property type="match status" value="1"/>
</dbReference>
<dbReference type="PANTHER" id="PTHR24251">
    <property type="entry name" value="OVOCHYMASE-RELATED"/>
    <property type="match status" value="1"/>
</dbReference>
<sequence length="313" mass="34883">MKLSWSLAALATARVAQESDNALEDERIWVPDYTEEITVDLSTTADGTFTWSVPTFDDGSGYQRYKPNMYYRVYVTTPSELDVVSVAFSDFDVEEKGIAGLCDNDAAMVFNGPDGNAELARYCGNQPVADVTGTRQDLTLVFKTNENSVVHRGFTATFTTVPLPENLLAWNKINNAFEDLKSEVFDGHDHFKEHLQAKKRSSSRESSADSSGCATTASHFTLMNMANSSLPPTTDYSDPCYALGNFIESIRSFHFAYVCQDDLFPTIYYPVAGETPQEARARRSKIPAKTKKMLYNQYVAFTNQKFHGMGCLV</sequence>
<dbReference type="CDD" id="cd00041">
    <property type="entry name" value="CUB"/>
    <property type="match status" value="1"/>
</dbReference>
<keyword evidence="1" id="KW-0677">Repeat</keyword>
<dbReference type="InterPro" id="IPR035914">
    <property type="entry name" value="Sperma_CUB_dom_sf"/>
</dbReference>
<comment type="caution">
    <text evidence="3">Lacks conserved residue(s) required for the propagation of feature annotation.</text>
</comment>
<dbReference type="Pfam" id="PF00431">
    <property type="entry name" value="CUB"/>
    <property type="match status" value="1"/>
</dbReference>
<keyword evidence="2" id="KW-1015">Disulfide bond</keyword>
<feature type="domain" description="CUB" evidence="4">
    <location>
        <begin position="45"/>
        <end position="161"/>
    </location>
</feature>
<dbReference type="PROSITE" id="PS01180">
    <property type="entry name" value="CUB"/>
    <property type="match status" value="1"/>
</dbReference>
<proteinExistence type="predicted"/>
<dbReference type="EMBL" id="OU015567">
    <property type="protein sequence ID" value="CAG5110836.1"/>
    <property type="molecule type" value="Genomic_DNA"/>
</dbReference>
<dbReference type="PANTHER" id="PTHR24251:SF30">
    <property type="entry name" value="MEMBRANE FRIZZLED-RELATED PROTEIN"/>
    <property type="match status" value="1"/>
</dbReference>
<gene>
    <name evidence="5" type="ORF">OKIOD_LOCUS13957</name>
</gene>
<reference evidence="5 6" key="1">
    <citation type="submission" date="2021-04" db="EMBL/GenBank/DDBJ databases">
        <authorList>
            <person name="Bliznina A."/>
        </authorList>
    </citation>
    <scope>NUCLEOTIDE SEQUENCE [LARGE SCALE GENOMIC DNA]</scope>
</reference>
<dbReference type="SUPFAM" id="SSF49854">
    <property type="entry name" value="Spermadhesin, CUB domain"/>
    <property type="match status" value="1"/>
</dbReference>
<evidence type="ECO:0000313" key="5">
    <source>
        <dbReference type="EMBL" id="CAG5110836.1"/>
    </source>
</evidence>
<dbReference type="Proteomes" id="UP001158576">
    <property type="component" value="Chromosome 2"/>
</dbReference>
<accession>A0ABN7T6A2</accession>
<protein>
    <submittedName>
        <fullName evidence="5">Oidioi.mRNA.OKI2018_I69.chr2.g5192.t1.cds</fullName>
    </submittedName>
</protein>
<name>A0ABN7T6A2_OIKDI</name>
<dbReference type="Gene3D" id="2.60.120.290">
    <property type="entry name" value="Spermadhesin, CUB domain"/>
    <property type="match status" value="1"/>
</dbReference>
<organism evidence="5 6">
    <name type="scientific">Oikopleura dioica</name>
    <name type="common">Tunicate</name>
    <dbReference type="NCBI Taxonomy" id="34765"/>
    <lineage>
        <taxon>Eukaryota</taxon>
        <taxon>Metazoa</taxon>
        <taxon>Chordata</taxon>
        <taxon>Tunicata</taxon>
        <taxon>Appendicularia</taxon>
        <taxon>Copelata</taxon>
        <taxon>Oikopleuridae</taxon>
        <taxon>Oikopleura</taxon>
    </lineage>
</organism>
<evidence type="ECO:0000256" key="1">
    <source>
        <dbReference type="ARBA" id="ARBA00022737"/>
    </source>
</evidence>
<evidence type="ECO:0000259" key="4">
    <source>
        <dbReference type="PROSITE" id="PS01180"/>
    </source>
</evidence>
<evidence type="ECO:0000313" key="6">
    <source>
        <dbReference type="Proteomes" id="UP001158576"/>
    </source>
</evidence>
<keyword evidence="6" id="KW-1185">Reference proteome</keyword>
<dbReference type="InterPro" id="IPR000859">
    <property type="entry name" value="CUB_dom"/>
</dbReference>
<evidence type="ECO:0000256" key="2">
    <source>
        <dbReference type="ARBA" id="ARBA00023157"/>
    </source>
</evidence>
<evidence type="ECO:0000256" key="3">
    <source>
        <dbReference type="PROSITE-ProRule" id="PRU00059"/>
    </source>
</evidence>